<feature type="region of interest" description="Disordered" evidence="1">
    <location>
        <begin position="89"/>
        <end position="133"/>
    </location>
</feature>
<reference evidence="3 4" key="1">
    <citation type="journal article" date="2015" name="Genome Biol. Evol.">
        <title>Phylogenomic analyses indicate that early fungi evolved digesting cell walls of algal ancestors of land plants.</title>
        <authorList>
            <person name="Chang Y."/>
            <person name="Wang S."/>
            <person name="Sekimoto S."/>
            <person name="Aerts A.L."/>
            <person name="Choi C."/>
            <person name="Clum A."/>
            <person name="LaButti K.M."/>
            <person name="Lindquist E.A."/>
            <person name="Yee Ngan C."/>
            <person name="Ohm R.A."/>
            <person name="Salamov A.A."/>
            <person name="Grigoriev I.V."/>
            <person name="Spatafora J.W."/>
            <person name="Berbee M.L."/>
        </authorList>
    </citation>
    <scope>NUCLEOTIDE SEQUENCE [LARGE SCALE GENOMIC DNA]</scope>
    <source>
        <strain evidence="3 4">NRRL 28638</strain>
    </source>
</reference>
<feature type="compositionally biased region" description="Low complexity" evidence="1">
    <location>
        <begin position="121"/>
        <end position="133"/>
    </location>
</feature>
<name>A0A137PEU6_CONC2</name>
<protein>
    <recommendedName>
        <fullName evidence="5">Extracellular membrane protein CFEM domain-containing protein</fullName>
    </recommendedName>
</protein>
<dbReference type="EMBL" id="KQ964435">
    <property type="protein sequence ID" value="KXN73526.1"/>
    <property type="molecule type" value="Genomic_DNA"/>
</dbReference>
<keyword evidence="2" id="KW-0732">Signal</keyword>
<accession>A0A137PEU6</accession>
<feature type="compositionally biased region" description="Polar residues" evidence="1">
    <location>
        <begin position="108"/>
        <end position="120"/>
    </location>
</feature>
<feature type="signal peptide" evidence="2">
    <location>
        <begin position="1"/>
        <end position="25"/>
    </location>
</feature>
<evidence type="ECO:0000313" key="3">
    <source>
        <dbReference type="EMBL" id="KXN73526.1"/>
    </source>
</evidence>
<dbReference type="AlphaFoldDB" id="A0A137PEU6"/>
<gene>
    <name evidence="3" type="ORF">CONCODRAFT_3484</name>
</gene>
<dbReference type="OMA" id="ESVFNEC"/>
<feature type="chain" id="PRO_5007294831" description="Extracellular membrane protein CFEM domain-containing protein" evidence="2">
    <location>
        <begin position="26"/>
        <end position="180"/>
    </location>
</feature>
<dbReference type="Proteomes" id="UP000070444">
    <property type="component" value="Unassembled WGS sequence"/>
</dbReference>
<evidence type="ECO:0008006" key="5">
    <source>
        <dbReference type="Google" id="ProtNLM"/>
    </source>
</evidence>
<evidence type="ECO:0000313" key="4">
    <source>
        <dbReference type="Proteomes" id="UP000070444"/>
    </source>
</evidence>
<evidence type="ECO:0000256" key="1">
    <source>
        <dbReference type="SAM" id="MobiDB-lite"/>
    </source>
</evidence>
<organism evidence="3 4">
    <name type="scientific">Conidiobolus coronatus (strain ATCC 28846 / CBS 209.66 / NRRL 28638)</name>
    <name type="common">Delacroixia coronata</name>
    <dbReference type="NCBI Taxonomy" id="796925"/>
    <lineage>
        <taxon>Eukaryota</taxon>
        <taxon>Fungi</taxon>
        <taxon>Fungi incertae sedis</taxon>
        <taxon>Zoopagomycota</taxon>
        <taxon>Entomophthoromycotina</taxon>
        <taxon>Entomophthoromycetes</taxon>
        <taxon>Entomophthorales</taxon>
        <taxon>Ancylistaceae</taxon>
        <taxon>Conidiobolus</taxon>
    </lineage>
</organism>
<sequence length="180" mass="19055">MKLINTITLPVLLQLASINTQMVSSEGPCQLESVFNECVERGKLFLSYCPADDTVCQCRKNQDILMCFQRCYSNDSRYSGYKNSVDSHCPKVPESQKNQTLIIPPPVSGTNSSETGKPTPSASSSSSSATDSASASASASTIIVSKTKNNSSSSSSSSGAGESNTLTPISFVAFLALLFL</sequence>
<proteinExistence type="predicted"/>
<evidence type="ECO:0000256" key="2">
    <source>
        <dbReference type="SAM" id="SignalP"/>
    </source>
</evidence>
<keyword evidence="4" id="KW-1185">Reference proteome</keyword>